<evidence type="ECO:0000256" key="1">
    <source>
        <dbReference type="ARBA" id="ARBA00009437"/>
    </source>
</evidence>
<dbReference type="PROSITE" id="PS50931">
    <property type="entry name" value="HTH_LYSR"/>
    <property type="match status" value="1"/>
</dbReference>
<dbReference type="RefSeq" id="WP_104847794.1">
    <property type="nucleotide sequence ID" value="NZ_PKOZ01000001.1"/>
</dbReference>
<dbReference type="AlphaFoldDB" id="A0A2S7N3V0"/>
<dbReference type="InterPro" id="IPR036390">
    <property type="entry name" value="WH_DNA-bd_sf"/>
</dbReference>
<comment type="caution">
    <text evidence="6">The sequence shown here is derived from an EMBL/GenBank/DDBJ whole genome shotgun (WGS) entry which is preliminary data.</text>
</comment>
<dbReference type="InterPro" id="IPR005119">
    <property type="entry name" value="LysR_subst-bd"/>
</dbReference>
<dbReference type="Gene3D" id="3.40.190.10">
    <property type="entry name" value="Periplasmic binding protein-like II"/>
    <property type="match status" value="2"/>
</dbReference>
<gene>
    <name evidence="6" type="ORF">CYL18_02045</name>
</gene>
<dbReference type="InterPro" id="IPR036388">
    <property type="entry name" value="WH-like_DNA-bd_sf"/>
</dbReference>
<evidence type="ECO:0000313" key="7">
    <source>
        <dbReference type="Proteomes" id="UP000239663"/>
    </source>
</evidence>
<protein>
    <submittedName>
        <fullName evidence="6">LysR family transcriptional regulator</fullName>
    </submittedName>
</protein>
<dbReference type="Pfam" id="PF03466">
    <property type="entry name" value="LysR_substrate"/>
    <property type="match status" value="1"/>
</dbReference>
<dbReference type="OrthoDB" id="9803735at2"/>
<dbReference type="PRINTS" id="PR00039">
    <property type="entry name" value="HTHLYSR"/>
</dbReference>
<dbReference type="GO" id="GO:0003700">
    <property type="term" value="F:DNA-binding transcription factor activity"/>
    <property type="evidence" value="ECO:0007669"/>
    <property type="project" value="InterPro"/>
</dbReference>
<dbReference type="Proteomes" id="UP000239663">
    <property type="component" value="Unassembled WGS sequence"/>
</dbReference>
<accession>A0A2S7N3V0</accession>
<dbReference type="Pfam" id="PF00126">
    <property type="entry name" value="HTH_1"/>
    <property type="match status" value="1"/>
</dbReference>
<evidence type="ECO:0000259" key="5">
    <source>
        <dbReference type="PROSITE" id="PS50931"/>
    </source>
</evidence>
<dbReference type="InterPro" id="IPR000847">
    <property type="entry name" value="LysR_HTH_N"/>
</dbReference>
<dbReference type="GO" id="GO:0000976">
    <property type="term" value="F:transcription cis-regulatory region binding"/>
    <property type="evidence" value="ECO:0007669"/>
    <property type="project" value="TreeGrafter"/>
</dbReference>
<sequence>MELTWLQTFLTAAECGNFRKTAELLYISQPSVTVHIHHLEQELGVKLFDRERQRVKLTREGRRFIIHAKRILDDCEQGMNDMQAFRQRYTSKLAIAISPLVADTILPYVLKKYMIKHPEMEVSVKVTDSVDIEGEVSDDQVDIGLSCLVPNHSEVHYETLYNDPVLLIARHDGMDAERGPLPDEEEILTENLLLTDNHPVYWEGLKKQIRLRYPRVKMMRVSQIHITKRFIIEGLGVSFLPASTVRRELLEGSVMEVPCHALTNLPSAGTYAIMKDRDAKTIEFMQFLKTFRI</sequence>
<dbReference type="EMBL" id="PKOZ01000001">
    <property type="protein sequence ID" value="PQD96697.1"/>
    <property type="molecule type" value="Genomic_DNA"/>
</dbReference>
<dbReference type="CDD" id="cd05466">
    <property type="entry name" value="PBP2_LTTR_substrate"/>
    <property type="match status" value="1"/>
</dbReference>
<name>A0A2S7N3V0_9BACI</name>
<evidence type="ECO:0000256" key="3">
    <source>
        <dbReference type="ARBA" id="ARBA00023125"/>
    </source>
</evidence>
<dbReference type="SUPFAM" id="SSF46785">
    <property type="entry name" value="Winged helix' DNA-binding domain"/>
    <property type="match status" value="1"/>
</dbReference>
<evidence type="ECO:0000313" key="6">
    <source>
        <dbReference type="EMBL" id="PQD96697.1"/>
    </source>
</evidence>
<dbReference type="FunFam" id="1.10.10.10:FF:000001">
    <property type="entry name" value="LysR family transcriptional regulator"/>
    <property type="match status" value="1"/>
</dbReference>
<feature type="domain" description="HTH lysR-type" evidence="5">
    <location>
        <begin position="1"/>
        <end position="58"/>
    </location>
</feature>
<comment type="similarity">
    <text evidence="1">Belongs to the LysR transcriptional regulatory family.</text>
</comment>
<dbReference type="SUPFAM" id="SSF53850">
    <property type="entry name" value="Periplasmic binding protein-like II"/>
    <property type="match status" value="1"/>
</dbReference>
<keyword evidence="4" id="KW-0804">Transcription</keyword>
<keyword evidence="7" id="KW-1185">Reference proteome</keyword>
<reference evidence="6 7" key="1">
    <citation type="submission" date="2017-12" db="EMBL/GenBank/DDBJ databases">
        <title>Taxonomic description and draft genome of Pradoshia cofamensis Gen. nov., sp. nov., a thermotolerant bacillale isolated from anterior gut of earthworm Eisenia fetida.</title>
        <authorList>
            <person name="Saha T."/>
            <person name="Chakraborty R."/>
        </authorList>
    </citation>
    <scope>NUCLEOTIDE SEQUENCE [LARGE SCALE GENOMIC DNA]</scope>
    <source>
        <strain evidence="6 7">EAG3</strain>
    </source>
</reference>
<keyword evidence="2" id="KW-0805">Transcription regulation</keyword>
<evidence type="ECO:0000256" key="2">
    <source>
        <dbReference type="ARBA" id="ARBA00023015"/>
    </source>
</evidence>
<dbReference type="PANTHER" id="PTHR30126">
    <property type="entry name" value="HTH-TYPE TRANSCRIPTIONAL REGULATOR"/>
    <property type="match status" value="1"/>
</dbReference>
<proteinExistence type="inferred from homology"/>
<dbReference type="Gene3D" id="1.10.10.10">
    <property type="entry name" value="Winged helix-like DNA-binding domain superfamily/Winged helix DNA-binding domain"/>
    <property type="match status" value="1"/>
</dbReference>
<organism evidence="6 7">
    <name type="scientific">Pradoshia eiseniae</name>
    <dbReference type="NCBI Taxonomy" id="2064768"/>
    <lineage>
        <taxon>Bacteria</taxon>
        <taxon>Bacillati</taxon>
        <taxon>Bacillota</taxon>
        <taxon>Bacilli</taxon>
        <taxon>Bacillales</taxon>
        <taxon>Bacillaceae</taxon>
        <taxon>Pradoshia</taxon>
    </lineage>
</organism>
<keyword evidence="3" id="KW-0238">DNA-binding</keyword>
<evidence type="ECO:0000256" key="4">
    <source>
        <dbReference type="ARBA" id="ARBA00023163"/>
    </source>
</evidence>
<dbReference type="PANTHER" id="PTHR30126:SF64">
    <property type="entry name" value="HTH-TYPE TRANSCRIPTIONAL REGULATOR CITR"/>
    <property type="match status" value="1"/>
</dbReference>